<proteinExistence type="predicted"/>
<protein>
    <submittedName>
        <fullName evidence="1">Uncharacterized protein</fullName>
    </submittedName>
</protein>
<dbReference type="Proteomes" id="UP000054988">
    <property type="component" value="Unassembled WGS sequence"/>
</dbReference>
<sequence length="92" mass="10225">MRGIQAATEARTSYLRIHVGSGLDVPFMRMIGVQDSLEITAKYPKNLVKSILVLSQAQVLLFGDKAIMPDCAFVDDDGHAYKNFKVQPRDNV</sequence>
<dbReference type="AlphaFoldDB" id="A0A0W0F542"/>
<evidence type="ECO:0000313" key="1">
    <source>
        <dbReference type="EMBL" id="KTB31427.1"/>
    </source>
</evidence>
<comment type="caution">
    <text evidence="1">The sequence shown here is derived from an EMBL/GenBank/DDBJ whole genome shotgun (WGS) entry which is preliminary data.</text>
</comment>
<evidence type="ECO:0000313" key="2">
    <source>
        <dbReference type="Proteomes" id="UP000054988"/>
    </source>
</evidence>
<dbReference type="EMBL" id="LATX01002324">
    <property type="protein sequence ID" value="KTB31427.1"/>
    <property type="molecule type" value="Genomic_DNA"/>
</dbReference>
<accession>A0A0W0F542</accession>
<organism evidence="1 2">
    <name type="scientific">Moniliophthora roreri</name>
    <name type="common">Frosty pod rot fungus</name>
    <name type="synonym">Monilia roreri</name>
    <dbReference type="NCBI Taxonomy" id="221103"/>
    <lineage>
        <taxon>Eukaryota</taxon>
        <taxon>Fungi</taxon>
        <taxon>Dikarya</taxon>
        <taxon>Basidiomycota</taxon>
        <taxon>Agaricomycotina</taxon>
        <taxon>Agaricomycetes</taxon>
        <taxon>Agaricomycetidae</taxon>
        <taxon>Agaricales</taxon>
        <taxon>Marasmiineae</taxon>
        <taxon>Marasmiaceae</taxon>
        <taxon>Moniliophthora</taxon>
    </lineage>
</organism>
<name>A0A0W0F542_MONRR</name>
<reference evidence="1 2" key="1">
    <citation type="submission" date="2015-12" db="EMBL/GenBank/DDBJ databases">
        <title>Draft genome sequence of Moniliophthora roreri, the causal agent of frosty pod rot of cacao.</title>
        <authorList>
            <person name="Aime M.C."/>
            <person name="Diaz-Valderrama J.R."/>
            <person name="Kijpornyongpan T."/>
            <person name="Phillips-Mora W."/>
        </authorList>
    </citation>
    <scope>NUCLEOTIDE SEQUENCE [LARGE SCALE GENOMIC DNA]</scope>
    <source>
        <strain evidence="1 2">MCA 2952</strain>
    </source>
</reference>
<gene>
    <name evidence="1" type="ORF">WG66_15990</name>
</gene>